<evidence type="ECO:0000313" key="5">
    <source>
        <dbReference type="EMBL" id="MBC1561967.1"/>
    </source>
</evidence>
<evidence type="ECO:0000313" key="6">
    <source>
        <dbReference type="Proteomes" id="UP000541955"/>
    </source>
</evidence>
<evidence type="ECO:0000259" key="4">
    <source>
        <dbReference type="Pfam" id="PF08280"/>
    </source>
</evidence>
<dbReference type="InterPro" id="IPR050661">
    <property type="entry name" value="BglG_antiterminators"/>
</dbReference>
<sequence>MKNTISSSDYRKLKLLNYLFNNEDNILKKDLAQKLSLSLVTLNTYVDEINEELSDFIRITRRDGRYFLDRRQDVNFDSLTAYMITHSFSYEIILATLRDEKKDVKNWLESMPISQSAFYRKLQEFDNLLARSNLILERNPVSIVGNELNIRFFYSHVLVKAYPESGWVINDIDYRILERFIKHMERELGIYFSPSALKDYAVSLAVLLTRIKQGHFVQFDEYQAKYWEDAARYYDIKNFDFSLIQDVIGVPIPENELHILFIAQFLVPFSYYDKQKVLDRLSHKKEVLYVKPFRVLAEKIVDEIFKDKQYDIEMLKIYLINYFVRFVFVSKTTHLLDIDYFSRKITPVTYEKKEIERHVSQLIRESGLTMLRDNKGIIVQYIYDLFNVYMMDKHQKKQLRIKVVAKNGSVWEEYLKDVIQKQFPPGLITFANELDSKEHLPRYDLIISDYPIDNYYGCPLLAWHFPPTKKELEELSQILDEMQRK</sequence>
<evidence type="ECO:0000256" key="2">
    <source>
        <dbReference type="ARBA" id="ARBA00023163"/>
    </source>
</evidence>
<dbReference type="Gene3D" id="3.40.50.2300">
    <property type="match status" value="1"/>
</dbReference>
<organism evidence="5 6">
    <name type="scientific">Listeria booriae</name>
    <dbReference type="NCBI Taxonomy" id="1552123"/>
    <lineage>
        <taxon>Bacteria</taxon>
        <taxon>Bacillati</taxon>
        <taxon>Bacillota</taxon>
        <taxon>Bacilli</taxon>
        <taxon>Bacillales</taxon>
        <taxon>Listeriaceae</taxon>
        <taxon>Listeria</taxon>
    </lineage>
</organism>
<dbReference type="Pfam" id="PF08280">
    <property type="entry name" value="HTH_Mga"/>
    <property type="match status" value="1"/>
</dbReference>
<dbReference type="PANTHER" id="PTHR30185:SF18">
    <property type="entry name" value="TRANSCRIPTIONAL REGULATOR MTLR"/>
    <property type="match status" value="1"/>
</dbReference>
<dbReference type="AlphaFoldDB" id="A0A7X0XJK8"/>
<accession>A0A7X0XJK8</accession>
<gene>
    <name evidence="5" type="ORF">HB902_07760</name>
</gene>
<feature type="domain" description="Mga helix-turn-helix" evidence="3">
    <location>
        <begin position="74"/>
        <end position="155"/>
    </location>
</feature>
<comment type="caution">
    <text evidence="5">The sequence shown here is derived from an EMBL/GenBank/DDBJ whole genome shotgun (WGS) entry which is preliminary data.</text>
</comment>
<evidence type="ECO:0000256" key="1">
    <source>
        <dbReference type="ARBA" id="ARBA00023015"/>
    </source>
</evidence>
<dbReference type="PANTHER" id="PTHR30185">
    <property type="entry name" value="CRYPTIC BETA-GLUCOSIDE BGL OPERON ANTITERMINATOR"/>
    <property type="match status" value="1"/>
</dbReference>
<dbReference type="RefSeq" id="WP_185429433.1">
    <property type="nucleotide sequence ID" value="NZ_JAARRW010000003.1"/>
</dbReference>
<dbReference type="Pfam" id="PF05043">
    <property type="entry name" value="Mga"/>
    <property type="match status" value="1"/>
</dbReference>
<keyword evidence="1" id="KW-0805">Transcription regulation</keyword>
<dbReference type="EMBL" id="JAARRW010000003">
    <property type="protein sequence ID" value="MBC1561967.1"/>
    <property type="molecule type" value="Genomic_DNA"/>
</dbReference>
<evidence type="ECO:0000259" key="3">
    <source>
        <dbReference type="Pfam" id="PF05043"/>
    </source>
</evidence>
<reference evidence="5 6" key="1">
    <citation type="submission" date="2020-03" db="EMBL/GenBank/DDBJ databases">
        <title>Soil Listeria distribution.</title>
        <authorList>
            <person name="Liao J."/>
            <person name="Wiedmann M."/>
        </authorList>
    </citation>
    <scope>NUCLEOTIDE SEQUENCE [LARGE SCALE GENOMIC DNA]</scope>
    <source>
        <strain evidence="5 6">FSL L7-1387</strain>
    </source>
</reference>
<feature type="domain" description="M protein trans-acting positive regulator (MGA) HTH" evidence="4">
    <location>
        <begin position="9"/>
        <end position="59"/>
    </location>
</feature>
<dbReference type="Proteomes" id="UP000541955">
    <property type="component" value="Unassembled WGS sequence"/>
</dbReference>
<dbReference type="InterPro" id="IPR007737">
    <property type="entry name" value="Mga_HTH"/>
</dbReference>
<dbReference type="InterPro" id="IPR013199">
    <property type="entry name" value="HTH_Mga_DNA-bd_dom"/>
</dbReference>
<name>A0A7X0XJK8_9LIST</name>
<protein>
    <submittedName>
        <fullName evidence="5">HTH domain-containing protein</fullName>
    </submittedName>
</protein>
<keyword evidence="2" id="KW-0804">Transcription</keyword>
<proteinExistence type="predicted"/>